<organism evidence="1 2">
    <name type="scientific">Collybiopsis luxurians FD-317 M1</name>
    <dbReference type="NCBI Taxonomy" id="944289"/>
    <lineage>
        <taxon>Eukaryota</taxon>
        <taxon>Fungi</taxon>
        <taxon>Dikarya</taxon>
        <taxon>Basidiomycota</taxon>
        <taxon>Agaricomycotina</taxon>
        <taxon>Agaricomycetes</taxon>
        <taxon>Agaricomycetidae</taxon>
        <taxon>Agaricales</taxon>
        <taxon>Marasmiineae</taxon>
        <taxon>Omphalotaceae</taxon>
        <taxon>Collybiopsis</taxon>
        <taxon>Collybiopsis luxurians</taxon>
    </lineage>
</organism>
<keyword evidence="2" id="KW-1185">Reference proteome</keyword>
<sequence>MSIPAGAVKSMHFLFQVISTIKLDQSNEIHRSIADQELDCTKIVIEFDLTVLLWKLSTKAQSKIAMARFLPSLPEQQDTVIGIHYTVNGSSSDYFVFPVYRGPLLDPKHTLKFKCPDGHTLCNLQDFIWK</sequence>
<gene>
    <name evidence="1" type="ORF">GYMLUDRAFT_63877</name>
</gene>
<dbReference type="EMBL" id="KN834833">
    <property type="protein sequence ID" value="KIK53111.1"/>
    <property type="molecule type" value="Genomic_DNA"/>
</dbReference>
<evidence type="ECO:0000313" key="2">
    <source>
        <dbReference type="Proteomes" id="UP000053593"/>
    </source>
</evidence>
<name>A0A0D0BES0_9AGAR</name>
<accession>A0A0D0BES0</accession>
<protein>
    <submittedName>
        <fullName evidence="1">Uncharacterized protein</fullName>
    </submittedName>
</protein>
<dbReference type="AlphaFoldDB" id="A0A0D0BES0"/>
<dbReference type="Proteomes" id="UP000053593">
    <property type="component" value="Unassembled WGS sequence"/>
</dbReference>
<dbReference type="HOGENOM" id="CLU_1938414_0_0_1"/>
<evidence type="ECO:0000313" key="1">
    <source>
        <dbReference type="EMBL" id="KIK53111.1"/>
    </source>
</evidence>
<proteinExistence type="predicted"/>
<reference evidence="1 2" key="1">
    <citation type="submission" date="2014-04" db="EMBL/GenBank/DDBJ databases">
        <title>Evolutionary Origins and Diversification of the Mycorrhizal Mutualists.</title>
        <authorList>
            <consortium name="DOE Joint Genome Institute"/>
            <consortium name="Mycorrhizal Genomics Consortium"/>
            <person name="Kohler A."/>
            <person name="Kuo A."/>
            <person name="Nagy L.G."/>
            <person name="Floudas D."/>
            <person name="Copeland A."/>
            <person name="Barry K.W."/>
            <person name="Cichocki N."/>
            <person name="Veneault-Fourrey C."/>
            <person name="LaButti K."/>
            <person name="Lindquist E.A."/>
            <person name="Lipzen A."/>
            <person name="Lundell T."/>
            <person name="Morin E."/>
            <person name="Murat C."/>
            <person name="Riley R."/>
            <person name="Ohm R."/>
            <person name="Sun H."/>
            <person name="Tunlid A."/>
            <person name="Henrissat B."/>
            <person name="Grigoriev I.V."/>
            <person name="Hibbett D.S."/>
            <person name="Martin F."/>
        </authorList>
    </citation>
    <scope>NUCLEOTIDE SEQUENCE [LARGE SCALE GENOMIC DNA]</scope>
    <source>
        <strain evidence="1 2">FD-317 M1</strain>
    </source>
</reference>